<comment type="caution">
    <text evidence="1">The sequence shown here is derived from an EMBL/GenBank/DDBJ whole genome shotgun (WGS) entry which is preliminary data.</text>
</comment>
<proteinExistence type="predicted"/>
<organism evidence="1 2">
    <name type="scientific">Arctium lappa</name>
    <name type="common">Greater burdock</name>
    <name type="synonym">Lappa major</name>
    <dbReference type="NCBI Taxonomy" id="4217"/>
    <lineage>
        <taxon>Eukaryota</taxon>
        <taxon>Viridiplantae</taxon>
        <taxon>Streptophyta</taxon>
        <taxon>Embryophyta</taxon>
        <taxon>Tracheophyta</taxon>
        <taxon>Spermatophyta</taxon>
        <taxon>Magnoliopsida</taxon>
        <taxon>eudicotyledons</taxon>
        <taxon>Gunneridae</taxon>
        <taxon>Pentapetalae</taxon>
        <taxon>asterids</taxon>
        <taxon>campanulids</taxon>
        <taxon>Asterales</taxon>
        <taxon>Asteraceae</taxon>
        <taxon>Carduoideae</taxon>
        <taxon>Cardueae</taxon>
        <taxon>Arctiinae</taxon>
        <taxon>Arctium</taxon>
    </lineage>
</organism>
<dbReference type="Proteomes" id="UP001055879">
    <property type="component" value="Linkage Group LG16"/>
</dbReference>
<protein>
    <submittedName>
        <fullName evidence="1">Uncharacterized protein</fullName>
    </submittedName>
</protein>
<sequence length="488" mass="55625">MATDINGSKPCDKSFCEDYMILSPKDVGLWDLTKLLFSKRIGHRKFIDCPDGTVEESLCSRITIFLSVVLQKVLHLAYKPLGWLGSAIEFMPNFMDANGGFLKLLLNLVTGKLVLPNTESPEFLSAIGLWDIRRDLDTRIKHDDPRYTSALAIMAAKSAYENQAYIKETVEKHWKMEFVGFFDCWNDYEENYTTQGFIWSDKTGDSELIGVSFRGTSPFNAKDWSSDVDLSWLHLPGIGKVHAGFLKALGLQKSRGWPKDLQSNEQKPYAYYAIREKLKERLENNPNSKILVTGHSLGAALAVLFPAVLAYHKEIGLLSKLEGVYTFGQPRVGNKRFGEYMKEVLVAHGMRYHRFVYSNDLVPRVPFDTSERYFKHFGTCRYYNSFYKGQELPEEPNKNYFSIFAIIPMFANATWELIRSFIMYYQNGPDYGETYTCRGWRVIGLLIAGLPAHGPQDYVNLTRLGSLELFADQSTNGVEFNQSTNGVE</sequence>
<evidence type="ECO:0000313" key="2">
    <source>
        <dbReference type="Proteomes" id="UP001055879"/>
    </source>
</evidence>
<name>A0ACB8XN23_ARCLA</name>
<reference evidence="1 2" key="2">
    <citation type="journal article" date="2022" name="Mol. Ecol. Resour.">
        <title>The genomes of chicory, endive, great burdock and yacon provide insights into Asteraceae paleo-polyploidization history and plant inulin production.</title>
        <authorList>
            <person name="Fan W."/>
            <person name="Wang S."/>
            <person name="Wang H."/>
            <person name="Wang A."/>
            <person name="Jiang F."/>
            <person name="Liu H."/>
            <person name="Zhao H."/>
            <person name="Xu D."/>
            <person name="Zhang Y."/>
        </authorList>
    </citation>
    <scope>NUCLEOTIDE SEQUENCE [LARGE SCALE GENOMIC DNA]</scope>
    <source>
        <strain evidence="2">cv. Niubang</strain>
    </source>
</reference>
<keyword evidence="2" id="KW-1185">Reference proteome</keyword>
<reference evidence="2" key="1">
    <citation type="journal article" date="2022" name="Mol. Ecol. Resour.">
        <title>The genomes of chicory, endive, great burdock and yacon provide insights into Asteraceae palaeo-polyploidization history and plant inulin production.</title>
        <authorList>
            <person name="Fan W."/>
            <person name="Wang S."/>
            <person name="Wang H."/>
            <person name="Wang A."/>
            <person name="Jiang F."/>
            <person name="Liu H."/>
            <person name="Zhao H."/>
            <person name="Xu D."/>
            <person name="Zhang Y."/>
        </authorList>
    </citation>
    <scope>NUCLEOTIDE SEQUENCE [LARGE SCALE GENOMIC DNA]</scope>
    <source>
        <strain evidence="2">cv. Niubang</strain>
    </source>
</reference>
<gene>
    <name evidence="1" type="ORF">L6452_41251</name>
</gene>
<dbReference type="EMBL" id="CM042062">
    <property type="protein sequence ID" value="KAI3669826.1"/>
    <property type="molecule type" value="Genomic_DNA"/>
</dbReference>
<accession>A0ACB8XN23</accession>
<evidence type="ECO:0000313" key="1">
    <source>
        <dbReference type="EMBL" id="KAI3669826.1"/>
    </source>
</evidence>